<feature type="domain" description="BTB" evidence="2">
    <location>
        <begin position="104"/>
        <end position="168"/>
    </location>
</feature>
<name>A0A2T3BFP5_AMORE</name>
<dbReference type="PANTHER" id="PTHR47843:SF5">
    <property type="entry name" value="BTB_POZ DOMAIN PROTEIN"/>
    <property type="match status" value="1"/>
</dbReference>
<dbReference type="Proteomes" id="UP000241818">
    <property type="component" value="Unassembled WGS sequence"/>
</dbReference>
<protein>
    <recommendedName>
        <fullName evidence="2">BTB domain-containing protein</fullName>
    </recommendedName>
</protein>
<organism evidence="3 4">
    <name type="scientific">Amorphotheca resinae ATCC 22711</name>
    <dbReference type="NCBI Taxonomy" id="857342"/>
    <lineage>
        <taxon>Eukaryota</taxon>
        <taxon>Fungi</taxon>
        <taxon>Dikarya</taxon>
        <taxon>Ascomycota</taxon>
        <taxon>Pezizomycotina</taxon>
        <taxon>Leotiomycetes</taxon>
        <taxon>Helotiales</taxon>
        <taxon>Amorphothecaceae</taxon>
        <taxon>Amorphotheca</taxon>
    </lineage>
</organism>
<evidence type="ECO:0000313" key="4">
    <source>
        <dbReference type="Proteomes" id="UP000241818"/>
    </source>
</evidence>
<feature type="compositionally biased region" description="Low complexity" evidence="1">
    <location>
        <begin position="66"/>
        <end position="80"/>
    </location>
</feature>
<reference evidence="3 4" key="1">
    <citation type="journal article" date="2018" name="New Phytol.">
        <title>Comparative genomics and transcriptomics depict ericoid mycorrhizal fungi as versatile saprotrophs and plant mutualists.</title>
        <authorList>
            <person name="Martino E."/>
            <person name="Morin E."/>
            <person name="Grelet G.A."/>
            <person name="Kuo A."/>
            <person name="Kohler A."/>
            <person name="Daghino S."/>
            <person name="Barry K.W."/>
            <person name="Cichocki N."/>
            <person name="Clum A."/>
            <person name="Dockter R.B."/>
            <person name="Hainaut M."/>
            <person name="Kuo R.C."/>
            <person name="LaButti K."/>
            <person name="Lindahl B.D."/>
            <person name="Lindquist E.A."/>
            <person name="Lipzen A."/>
            <person name="Khouja H.R."/>
            <person name="Magnuson J."/>
            <person name="Murat C."/>
            <person name="Ohm R.A."/>
            <person name="Singer S.W."/>
            <person name="Spatafora J.W."/>
            <person name="Wang M."/>
            <person name="Veneault-Fourrey C."/>
            <person name="Henrissat B."/>
            <person name="Grigoriev I.V."/>
            <person name="Martin F.M."/>
            <person name="Perotto S."/>
        </authorList>
    </citation>
    <scope>NUCLEOTIDE SEQUENCE [LARGE SCALE GENOMIC DNA]</scope>
    <source>
        <strain evidence="3 4">ATCC 22711</strain>
    </source>
</reference>
<dbReference type="Pfam" id="PF00651">
    <property type="entry name" value="BTB"/>
    <property type="match status" value="1"/>
</dbReference>
<dbReference type="Gene3D" id="3.30.710.10">
    <property type="entry name" value="Potassium Channel Kv1.1, Chain A"/>
    <property type="match status" value="1"/>
</dbReference>
<dbReference type="InParanoid" id="A0A2T3BFP5"/>
<evidence type="ECO:0000313" key="3">
    <source>
        <dbReference type="EMBL" id="PSS28199.1"/>
    </source>
</evidence>
<accession>A0A2T3BFP5</accession>
<gene>
    <name evidence="3" type="ORF">M430DRAFT_15427</name>
</gene>
<dbReference type="OrthoDB" id="6359816at2759"/>
<feature type="region of interest" description="Disordered" evidence="1">
    <location>
        <begin position="60"/>
        <end position="88"/>
    </location>
</feature>
<dbReference type="CDD" id="cd18186">
    <property type="entry name" value="BTB_POZ_ZBTB_KLHL-like"/>
    <property type="match status" value="1"/>
</dbReference>
<dbReference type="PANTHER" id="PTHR47843">
    <property type="entry name" value="BTB DOMAIN-CONTAINING PROTEIN-RELATED"/>
    <property type="match status" value="1"/>
</dbReference>
<dbReference type="InterPro" id="IPR000210">
    <property type="entry name" value="BTB/POZ_dom"/>
</dbReference>
<proteinExistence type="predicted"/>
<dbReference type="PROSITE" id="PS50097">
    <property type="entry name" value="BTB"/>
    <property type="match status" value="1"/>
</dbReference>
<sequence>MITSRVETPSGSLPSLPCFTQPPSQEIFENLMEESEQQLLHEFRHATAHSLIEMPSESLDATNLRSKSPSSISSSQFTSSIQHNHQPQNPMEALQFSLASGKFSDLTIIHGDTRWKAHKVVVCSQSSVLESMIKDTNDGSILDLTSYDNQTITLMMEYLYTSTYTHHPHPPTFSLPLHTQLYILSSKFQIHGLQTLSCTLFTHHLNNHVSNLEVYFTSVRSIYAHTSPENPGLRIAVVEAAVSEMRKLLGDDDVRNRFFEVMTDTPDFMTDVMTLLVEHPERPVLMQELCEECGPRGEGEGYEVTVSCKTCGKDRTVEFC</sequence>
<dbReference type="EMBL" id="KZ679006">
    <property type="protein sequence ID" value="PSS28199.1"/>
    <property type="molecule type" value="Genomic_DNA"/>
</dbReference>
<evidence type="ECO:0000256" key="1">
    <source>
        <dbReference type="SAM" id="MobiDB-lite"/>
    </source>
</evidence>
<dbReference type="RefSeq" id="XP_024725724.1">
    <property type="nucleotide sequence ID" value="XM_024863245.1"/>
</dbReference>
<dbReference type="InterPro" id="IPR011333">
    <property type="entry name" value="SKP1/BTB/POZ_sf"/>
</dbReference>
<dbReference type="SUPFAM" id="SSF54695">
    <property type="entry name" value="POZ domain"/>
    <property type="match status" value="1"/>
</dbReference>
<keyword evidence="4" id="KW-1185">Reference proteome</keyword>
<evidence type="ECO:0000259" key="2">
    <source>
        <dbReference type="PROSITE" id="PS50097"/>
    </source>
</evidence>
<dbReference type="AlphaFoldDB" id="A0A2T3BFP5"/>
<dbReference type="GeneID" id="36571326"/>
<dbReference type="STRING" id="857342.A0A2T3BFP5"/>